<reference evidence="2" key="2">
    <citation type="submission" date="2015-01" db="EMBL/GenBank/DDBJ databases">
        <title>Evolutionary Origins and Diversification of the Mycorrhizal Mutualists.</title>
        <authorList>
            <consortium name="DOE Joint Genome Institute"/>
            <consortium name="Mycorrhizal Genomics Consortium"/>
            <person name="Kohler A."/>
            <person name="Kuo A."/>
            <person name="Nagy L.G."/>
            <person name="Floudas D."/>
            <person name="Copeland A."/>
            <person name="Barry K.W."/>
            <person name="Cichocki N."/>
            <person name="Veneault-Fourrey C."/>
            <person name="LaButti K."/>
            <person name="Lindquist E.A."/>
            <person name="Lipzen A."/>
            <person name="Lundell T."/>
            <person name="Morin E."/>
            <person name="Murat C."/>
            <person name="Riley R."/>
            <person name="Ohm R."/>
            <person name="Sun H."/>
            <person name="Tunlid A."/>
            <person name="Henrissat B."/>
            <person name="Grigoriev I.V."/>
            <person name="Hibbett D.S."/>
            <person name="Martin F."/>
        </authorList>
    </citation>
    <scope>NUCLEOTIDE SEQUENCE [LARGE SCALE GENOMIC DNA]</scope>
    <source>
        <strain evidence="2">h7</strain>
    </source>
</reference>
<evidence type="ECO:0000313" key="1">
    <source>
        <dbReference type="EMBL" id="KIM40283.1"/>
    </source>
</evidence>
<evidence type="ECO:0000313" key="2">
    <source>
        <dbReference type="Proteomes" id="UP000053424"/>
    </source>
</evidence>
<dbReference type="Proteomes" id="UP000053424">
    <property type="component" value="Unassembled WGS sequence"/>
</dbReference>
<name>A0A0C2XRK5_HEBCY</name>
<sequence>MVFRQHVSSLNNAGAAGFKKDGSNARAWIDTFFFRAMAMVPPTERMVLNMEYTVPSITIRPQSFGPISGRTDYTAIIAKPGAASESF</sequence>
<gene>
    <name evidence="1" type="ORF">M413DRAFT_446463</name>
</gene>
<organism evidence="1 2">
    <name type="scientific">Hebeloma cylindrosporum</name>
    <dbReference type="NCBI Taxonomy" id="76867"/>
    <lineage>
        <taxon>Eukaryota</taxon>
        <taxon>Fungi</taxon>
        <taxon>Dikarya</taxon>
        <taxon>Basidiomycota</taxon>
        <taxon>Agaricomycotina</taxon>
        <taxon>Agaricomycetes</taxon>
        <taxon>Agaricomycetidae</taxon>
        <taxon>Agaricales</taxon>
        <taxon>Agaricineae</taxon>
        <taxon>Hymenogastraceae</taxon>
        <taxon>Hebeloma</taxon>
    </lineage>
</organism>
<dbReference type="HOGENOM" id="CLU_2483609_0_0_1"/>
<dbReference type="OrthoDB" id="3058409at2759"/>
<accession>A0A0C2XRK5</accession>
<keyword evidence="2" id="KW-1185">Reference proteome</keyword>
<protein>
    <submittedName>
        <fullName evidence="1">Uncharacterized protein</fullName>
    </submittedName>
</protein>
<dbReference type="AlphaFoldDB" id="A0A0C2XRK5"/>
<proteinExistence type="predicted"/>
<dbReference type="EMBL" id="KN831783">
    <property type="protein sequence ID" value="KIM40283.1"/>
    <property type="molecule type" value="Genomic_DNA"/>
</dbReference>
<reference evidence="1 2" key="1">
    <citation type="submission" date="2014-04" db="EMBL/GenBank/DDBJ databases">
        <authorList>
            <consortium name="DOE Joint Genome Institute"/>
            <person name="Kuo A."/>
            <person name="Gay G."/>
            <person name="Dore J."/>
            <person name="Kohler A."/>
            <person name="Nagy L.G."/>
            <person name="Floudas D."/>
            <person name="Copeland A."/>
            <person name="Barry K.W."/>
            <person name="Cichocki N."/>
            <person name="Veneault-Fourrey C."/>
            <person name="LaButti K."/>
            <person name="Lindquist E.A."/>
            <person name="Lipzen A."/>
            <person name="Lundell T."/>
            <person name="Morin E."/>
            <person name="Murat C."/>
            <person name="Sun H."/>
            <person name="Tunlid A."/>
            <person name="Henrissat B."/>
            <person name="Grigoriev I.V."/>
            <person name="Hibbett D.S."/>
            <person name="Martin F."/>
            <person name="Nordberg H.P."/>
            <person name="Cantor M.N."/>
            <person name="Hua S.X."/>
        </authorList>
    </citation>
    <scope>NUCLEOTIDE SEQUENCE [LARGE SCALE GENOMIC DNA]</scope>
    <source>
        <strain evidence="2">h7</strain>
    </source>
</reference>